<dbReference type="Proteomes" id="UP000789833">
    <property type="component" value="Unassembled WGS sequence"/>
</dbReference>
<comment type="caution">
    <text evidence="1">The sequence shown here is derived from an EMBL/GenBank/DDBJ whole genome shotgun (WGS) entry which is preliminary data.</text>
</comment>
<dbReference type="EMBL" id="CAKJTJ010000004">
    <property type="protein sequence ID" value="CAG9620326.1"/>
    <property type="molecule type" value="Genomic_DNA"/>
</dbReference>
<protein>
    <submittedName>
        <fullName evidence="1">Uncharacterized protein</fullName>
    </submittedName>
</protein>
<name>A0ABN8A5F2_9BACI</name>
<proteinExistence type="predicted"/>
<keyword evidence="2" id="KW-1185">Reference proteome</keyword>
<evidence type="ECO:0000313" key="1">
    <source>
        <dbReference type="EMBL" id="CAG9620326.1"/>
    </source>
</evidence>
<sequence>MGIYKTVCYKVEDVFVKLLSKKQDSELVKEKVSTYRTTKENASSQKKESK</sequence>
<organism evidence="1 2">
    <name type="scientific">Sutcliffiella rhizosphaerae</name>
    <dbReference type="NCBI Taxonomy" id="2880967"/>
    <lineage>
        <taxon>Bacteria</taxon>
        <taxon>Bacillati</taxon>
        <taxon>Bacillota</taxon>
        <taxon>Bacilli</taxon>
        <taxon>Bacillales</taxon>
        <taxon>Bacillaceae</taxon>
        <taxon>Sutcliffiella</taxon>
    </lineage>
</organism>
<gene>
    <name evidence="1" type="ORF">BACCIP111883_01094</name>
</gene>
<reference evidence="1 2" key="1">
    <citation type="submission" date="2021-10" db="EMBL/GenBank/DDBJ databases">
        <authorList>
            <person name="Criscuolo A."/>
        </authorList>
    </citation>
    <scope>NUCLEOTIDE SEQUENCE [LARGE SCALE GENOMIC DNA]</scope>
    <source>
        <strain evidence="2">CIP 111883</strain>
    </source>
</reference>
<accession>A0ABN8A5F2</accession>
<dbReference type="RefSeq" id="WP_230500260.1">
    <property type="nucleotide sequence ID" value="NZ_CAKJTJ010000004.1"/>
</dbReference>
<evidence type="ECO:0000313" key="2">
    <source>
        <dbReference type="Proteomes" id="UP000789833"/>
    </source>
</evidence>